<proteinExistence type="predicted"/>
<feature type="region of interest" description="Disordered" evidence="1">
    <location>
        <begin position="151"/>
        <end position="212"/>
    </location>
</feature>
<dbReference type="Proteomes" id="UP000027178">
    <property type="component" value="Unassembled WGS sequence"/>
</dbReference>
<reference evidence="2 3" key="1">
    <citation type="submission" date="2014-05" db="EMBL/GenBank/DDBJ databases">
        <title>Draft Genome Sequence of Kitasatospora cheerisanensis KCTC 2395.</title>
        <authorList>
            <person name="Nam D.H."/>
        </authorList>
    </citation>
    <scope>NUCLEOTIDE SEQUENCE [LARGE SCALE GENOMIC DNA]</scope>
    <source>
        <strain evidence="2 3">KCTC 2395</strain>
    </source>
</reference>
<evidence type="ECO:0000313" key="2">
    <source>
        <dbReference type="EMBL" id="KDN83314.1"/>
    </source>
</evidence>
<accession>A0A066YTK7</accession>
<gene>
    <name evidence="2" type="ORF">KCH_47960</name>
</gene>
<dbReference type="AlphaFoldDB" id="A0A066YTK7"/>
<sequence length="212" mass="22158">MTGAGGVLFLGAAAYGAGLMMNQSDIPKGTTVLGTDIGGDSRDQAVTALDGSVGKTGQQPLRLKIGDQAVTLDPASAGLSFDTTATVDALTKHSYNPVEVLSSLTGSGKAVEPQVRIDKAKLKAALDDLAAKSGQGLQEGYVRFTEAGAPEVVPGKAGQGWTRRRPPTRSSSPTGTARPASRTPRWRCRWPTPGRRSARTRCRPRRTASASR</sequence>
<dbReference type="HOGENOM" id="CLU_1298413_0_0_11"/>
<comment type="caution">
    <text evidence="2">The sequence shown here is derived from an EMBL/GenBank/DDBJ whole genome shotgun (WGS) entry which is preliminary data.</text>
</comment>
<evidence type="ECO:0000313" key="3">
    <source>
        <dbReference type="Proteomes" id="UP000027178"/>
    </source>
</evidence>
<keyword evidence="3" id="KW-1185">Reference proteome</keyword>
<evidence type="ECO:0000256" key="1">
    <source>
        <dbReference type="SAM" id="MobiDB-lite"/>
    </source>
</evidence>
<feature type="compositionally biased region" description="Basic residues" evidence="1">
    <location>
        <begin position="196"/>
        <end position="206"/>
    </location>
</feature>
<dbReference type="EMBL" id="JNBY01000095">
    <property type="protein sequence ID" value="KDN83314.1"/>
    <property type="molecule type" value="Genomic_DNA"/>
</dbReference>
<dbReference type="PATRIC" id="fig|1348663.4.peg.4633"/>
<dbReference type="eggNOG" id="COG3115">
    <property type="taxonomic scope" value="Bacteria"/>
</dbReference>
<protein>
    <submittedName>
        <fullName evidence="2">Uncharacterized protein</fullName>
    </submittedName>
</protein>
<name>A0A066YTK7_9ACTN</name>
<organism evidence="2 3">
    <name type="scientific">Kitasatospora cheerisanensis KCTC 2395</name>
    <dbReference type="NCBI Taxonomy" id="1348663"/>
    <lineage>
        <taxon>Bacteria</taxon>
        <taxon>Bacillati</taxon>
        <taxon>Actinomycetota</taxon>
        <taxon>Actinomycetes</taxon>
        <taxon>Kitasatosporales</taxon>
        <taxon>Streptomycetaceae</taxon>
        <taxon>Kitasatospora</taxon>
    </lineage>
</organism>